<keyword evidence="5" id="KW-0732">Signal</keyword>
<dbReference type="InterPro" id="IPR036318">
    <property type="entry name" value="FAD-bd_PCMH-like_sf"/>
</dbReference>
<dbReference type="InterPro" id="IPR016166">
    <property type="entry name" value="FAD-bd_PCMH"/>
</dbReference>
<dbReference type="PANTHER" id="PTHR42973:SF22">
    <property type="entry name" value="FAD-BINDING PCMH-TYPE DOMAIN-CONTAINING PROTEIN-RELATED"/>
    <property type="match status" value="1"/>
</dbReference>
<dbReference type="InterPro" id="IPR050416">
    <property type="entry name" value="FAD-linked_Oxidoreductase"/>
</dbReference>
<dbReference type="GO" id="GO:0071949">
    <property type="term" value="F:FAD binding"/>
    <property type="evidence" value="ECO:0007669"/>
    <property type="project" value="InterPro"/>
</dbReference>
<evidence type="ECO:0000256" key="1">
    <source>
        <dbReference type="ARBA" id="ARBA00005466"/>
    </source>
</evidence>
<dbReference type="SUPFAM" id="SSF56176">
    <property type="entry name" value="FAD-binding/transporter-associated domain-like"/>
    <property type="match status" value="1"/>
</dbReference>
<feature type="chain" id="PRO_5040457984" evidence="5">
    <location>
        <begin position="19"/>
        <end position="517"/>
    </location>
</feature>
<dbReference type="EMBL" id="CP099419">
    <property type="protein sequence ID" value="USW49657.1"/>
    <property type="molecule type" value="Genomic_DNA"/>
</dbReference>
<dbReference type="AlphaFoldDB" id="A0A9Q9AI36"/>
<reference evidence="7" key="1">
    <citation type="submission" date="2022-06" db="EMBL/GenBank/DDBJ databases">
        <title>Complete genome sequences of two strains of the flax pathogen Septoria linicola.</title>
        <authorList>
            <person name="Lapalu N."/>
            <person name="Simon A."/>
            <person name="Demenou B."/>
            <person name="Paumier D."/>
            <person name="Guillot M.-P."/>
            <person name="Gout L."/>
            <person name="Valade R."/>
        </authorList>
    </citation>
    <scope>NUCLEOTIDE SEQUENCE</scope>
    <source>
        <strain evidence="7">SE15195</strain>
    </source>
</reference>
<accession>A0A9Q9AI36</accession>
<keyword evidence="2" id="KW-0285">Flavoprotein</keyword>
<feature type="domain" description="FAD-binding PCMH-type" evidence="6">
    <location>
        <begin position="60"/>
        <end position="239"/>
    </location>
</feature>
<proteinExistence type="inferred from homology"/>
<dbReference type="Gene3D" id="3.30.465.10">
    <property type="match status" value="1"/>
</dbReference>
<dbReference type="Pfam" id="PF01565">
    <property type="entry name" value="FAD_binding_4"/>
    <property type="match status" value="1"/>
</dbReference>
<keyword evidence="4" id="KW-0560">Oxidoreductase</keyword>
<name>A0A9Q9AI36_9PEZI</name>
<evidence type="ECO:0000256" key="4">
    <source>
        <dbReference type="ARBA" id="ARBA00023002"/>
    </source>
</evidence>
<sequence>MAKLLFVVGASLIPTIAAERFAGPNQCCEALRLSGLEARLDYPGYESYTSQVSKYFSRGAHLTPHCFLAPESTFEVSLALQALVRTNKTTTEGCKFAIRSGGHTHFAGAAGIQDGVTIDLGKLNSVQYHESNNSVLVGPGAVWGDVYRYLDALDPPKMVVGGRSASVGVGGMVLGGGNSYHAARKGFVCDNVLRFEVVLGDGRIVAASADENSDLFQVLKGGSSNFGIVTRYELAAFEGGDIFGGLVLYPENTAEDQFSALLNFGSKIAEDSFSSAIVIGVYMSAMRMPLFMNAYEYTKKQERPAVFREFFEIPGNISDTTGIRNLTSLAEELEESKDYRISFSTLTFKADIRVLRKAHEAFIAVVAKLEEEAIGDWAALTLYQPLPAVFTQHSARNGGNVLGLDRFAEDLILYEPYLKWQSADQDALFHSQAQWLRDEIEAFAMSIGAENEFVYLDYADEHQDPLGSYGAASVKKMRAAAVKYDPEGVFQYMVPGGFKLSNVRLKGEEKRFAHSEL</sequence>
<comment type="similarity">
    <text evidence="1">Belongs to the oxygen-dependent FAD-linked oxidoreductase family.</text>
</comment>
<dbReference type="PANTHER" id="PTHR42973">
    <property type="entry name" value="BINDING OXIDOREDUCTASE, PUTATIVE (AFU_ORTHOLOGUE AFUA_1G17690)-RELATED"/>
    <property type="match status" value="1"/>
</dbReference>
<evidence type="ECO:0000256" key="3">
    <source>
        <dbReference type="ARBA" id="ARBA00022827"/>
    </source>
</evidence>
<dbReference type="InterPro" id="IPR006094">
    <property type="entry name" value="Oxid_FAD_bind_N"/>
</dbReference>
<evidence type="ECO:0000313" key="8">
    <source>
        <dbReference type="Proteomes" id="UP001056384"/>
    </source>
</evidence>
<dbReference type="OrthoDB" id="2151789at2759"/>
<keyword evidence="3" id="KW-0274">FAD</keyword>
<dbReference type="PROSITE" id="PS51387">
    <property type="entry name" value="FAD_PCMH"/>
    <property type="match status" value="1"/>
</dbReference>
<evidence type="ECO:0000256" key="5">
    <source>
        <dbReference type="SAM" id="SignalP"/>
    </source>
</evidence>
<evidence type="ECO:0000259" key="6">
    <source>
        <dbReference type="PROSITE" id="PS51387"/>
    </source>
</evidence>
<feature type="signal peptide" evidence="5">
    <location>
        <begin position="1"/>
        <end position="18"/>
    </location>
</feature>
<gene>
    <name evidence="7" type="ORF">Slin15195_G029760</name>
</gene>
<dbReference type="GO" id="GO:0016491">
    <property type="term" value="F:oxidoreductase activity"/>
    <property type="evidence" value="ECO:0007669"/>
    <property type="project" value="UniProtKB-KW"/>
</dbReference>
<dbReference type="Proteomes" id="UP001056384">
    <property type="component" value="Chromosome 2"/>
</dbReference>
<evidence type="ECO:0000256" key="2">
    <source>
        <dbReference type="ARBA" id="ARBA00022630"/>
    </source>
</evidence>
<evidence type="ECO:0000313" key="7">
    <source>
        <dbReference type="EMBL" id="USW49657.1"/>
    </source>
</evidence>
<dbReference type="InterPro" id="IPR016169">
    <property type="entry name" value="FAD-bd_PCMH_sub2"/>
</dbReference>
<keyword evidence="8" id="KW-1185">Reference proteome</keyword>
<protein>
    <submittedName>
        <fullName evidence="7">FAD-binding domain, PCMH-type, FAD-binding, type PCMH, subdomain 2</fullName>
    </submittedName>
</protein>
<organism evidence="7 8">
    <name type="scientific">Septoria linicola</name>
    <dbReference type="NCBI Taxonomy" id="215465"/>
    <lineage>
        <taxon>Eukaryota</taxon>
        <taxon>Fungi</taxon>
        <taxon>Dikarya</taxon>
        <taxon>Ascomycota</taxon>
        <taxon>Pezizomycotina</taxon>
        <taxon>Dothideomycetes</taxon>
        <taxon>Dothideomycetidae</taxon>
        <taxon>Mycosphaerellales</taxon>
        <taxon>Mycosphaerellaceae</taxon>
        <taxon>Septoria</taxon>
    </lineage>
</organism>